<evidence type="ECO:0000313" key="1">
    <source>
        <dbReference type="EMBL" id="KIP01452.1"/>
    </source>
</evidence>
<organism evidence="1 2">
    <name type="scientific">Phlebiopsis gigantea (strain 11061_1 CR5-6)</name>
    <name type="common">White-rot fungus</name>
    <name type="synonym">Peniophora gigantea</name>
    <dbReference type="NCBI Taxonomy" id="745531"/>
    <lineage>
        <taxon>Eukaryota</taxon>
        <taxon>Fungi</taxon>
        <taxon>Dikarya</taxon>
        <taxon>Basidiomycota</taxon>
        <taxon>Agaricomycotina</taxon>
        <taxon>Agaricomycetes</taxon>
        <taxon>Polyporales</taxon>
        <taxon>Phanerochaetaceae</taxon>
        <taxon>Phlebiopsis</taxon>
    </lineage>
</organism>
<evidence type="ECO:0000313" key="2">
    <source>
        <dbReference type="Proteomes" id="UP000053257"/>
    </source>
</evidence>
<reference evidence="1 2" key="1">
    <citation type="journal article" date="2014" name="PLoS Genet.">
        <title>Analysis of the Phlebiopsis gigantea genome, transcriptome and secretome provides insight into its pioneer colonization strategies of wood.</title>
        <authorList>
            <person name="Hori C."/>
            <person name="Ishida T."/>
            <person name="Igarashi K."/>
            <person name="Samejima M."/>
            <person name="Suzuki H."/>
            <person name="Master E."/>
            <person name="Ferreira P."/>
            <person name="Ruiz-Duenas F.J."/>
            <person name="Held B."/>
            <person name="Canessa P."/>
            <person name="Larrondo L.F."/>
            <person name="Schmoll M."/>
            <person name="Druzhinina I.S."/>
            <person name="Kubicek C.P."/>
            <person name="Gaskell J.A."/>
            <person name="Kersten P."/>
            <person name="St John F."/>
            <person name="Glasner J."/>
            <person name="Sabat G."/>
            <person name="Splinter BonDurant S."/>
            <person name="Syed K."/>
            <person name="Yadav J."/>
            <person name="Mgbeahuruike A.C."/>
            <person name="Kovalchuk A."/>
            <person name="Asiegbu F.O."/>
            <person name="Lackner G."/>
            <person name="Hoffmeister D."/>
            <person name="Rencoret J."/>
            <person name="Gutierrez A."/>
            <person name="Sun H."/>
            <person name="Lindquist E."/>
            <person name="Barry K."/>
            <person name="Riley R."/>
            <person name="Grigoriev I.V."/>
            <person name="Henrissat B."/>
            <person name="Kues U."/>
            <person name="Berka R.M."/>
            <person name="Martinez A.T."/>
            <person name="Covert S.F."/>
            <person name="Blanchette R.A."/>
            <person name="Cullen D."/>
        </authorList>
    </citation>
    <scope>NUCLEOTIDE SEQUENCE [LARGE SCALE GENOMIC DNA]</scope>
    <source>
        <strain evidence="1 2">11061_1 CR5-6</strain>
    </source>
</reference>
<protein>
    <recommendedName>
        <fullName evidence="3">F-box domain-containing protein</fullName>
    </recommendedName>
</protein>
<gene>
    <name evidence="1" type="ORF">PHLGIDRAFT_355860</name>
</gene>
<sequence>MSEYDTESTPDSQFPSEIVYKIVTFTCSDIVYERTYIYPSWREVYDLNEKPKKGLSRCSLVCRHWAMTVRVELFSRLILRSAEDLDMLFMFMNSSAAAGRPISHLIRRIHIELDNKPQRPWLHHLHKLSKCIVDLPGAPFHVQYELRIIGSTTTALQAIHMLPSHSLPRSHPHMHPRIDVLYLEGLHFHQASDLFRLICGFRGMVYCGMKCVTLLTPPTPPLSNTTIAASRYKFAQSPGFQAWADKCGNNMASTQLALSLAMLPASRRLIFDNDTWDIVCQAVLSYTPGNHLCAGVKTHSGSELCIRTLHSRSGQQDTSVFITDICISDSILWGARPAELTSLTACFVDIDWELFQTTLLRLSPTPSLVIKSSCEDIVRWLVHAIMEGSILGPMLKAGKLELVWRDIRPSLRRVYILAPRAEYSIDGSMVVLNFVEHFELLLRKTDPPKYGEPESYLRTLLQKQGNENQSVGEVINPC</sequence>
<dbReference type="EMBL" id="KN840788">
    <property type="protein sequence ID" value="KIP01452.1"/>
    <property type="molecule type" value="Genomic_DNA"/>
</dbReference>
<evidence type="ECO:0008006" key="3">
    <source>
        <dbReference type="Google" id="ProtNLM"/>
    </source>
</evidence>
<dbReference type="HOGENOM" id="CLU_024266_0_0_1"/>
<name>A0A0C3RYU0_PHLG1</name>
<keyword evidence="2" id="KW-1185">Reference proteome</keyword>
<dbReference type="AlphaFoldDB" id="A0A0C3RYU0"/>
<dbReference type="Proteomes" id="UP000053257">
    <property type="component" value="Unassembled WGS sequence"/>
</dbReference>
<proteinExistence type="predicted"/>
<accession>A0A0C3RYU0</accession>